<dbReference type="SMART" id="SM00091">
    <property type="entry name" value="PAS"/>
    <property type="match status" value="2"/>
</dbReference>
<dbReference type="AlphaFoldDB" id="A0A212JGF4"/>
<dbReference type="Gene3D" id="6.10.340.10">
    <property type="match status" value="1"/>
</dbReference>
<evidence type="ECO:0000256" key="9">
    <source>
        <dbReference type="ARBA" id="ARBA00022777"/>
    </source>
</evidence>
<dbReference type="CDD" id="cd17546">
    <property type="entry name" value="REC_hyHK_CKI1_RcsC-like"/>
    <property type="match status" value="1"/>
</dbReference>
<feature type="transmembrane region" description="Helical" evidence="15">
    <location>
        <begin position="29"/>
        <end position="49"/>
    </location>
</feature>
<keyword evidence="11 15" id="KW-1133">Transmembrane helix</keyword>
<evidence type="ECO:0000313" key="21">
    <source>
        <dbReference type="EMBL" id="SBV98523.1"/>
    </source>
</evidence>
<dbReference type="FunFam" id="3.30.565.10:FF:000010">
    <property type="entry name" value="Sensor histidine kinase RcsC"/>
    <property type="match status" value="1"/>
</dbReference>
<keyword evidence="15" id="KW-0472">Membrane</keyword>
<dbReference type="PROSITE" id="PS50109">
    <property type="entry name" value="HIS_KIN"/>
    <property type="match status" value="1"/>
</dbReference>
<evidence type="ECO:0000256" key="5">
    <source>
        <dbReference type="ARBA" id="ARBA00022553"/>
    </source>
</evidence>
<dbReference type="InterPro" id="IPR035965">
    <property type="entry name" value="PAS-like_dom_sf"/>
</dbReference>
<evidence type="ECO:0000256" key="6">
    <source>
        <dbReference type="ARBA" id="ARBA00022679"/>
    </source>
</evidence>
<keyword evidence="14" id="KW-0175">Coiled coil</keyword>
<dbReference type="InterPro" id="IPR003661">
    <property type="entry name" value="HisK_dim/P_dom"/>
</dbReference>
<dbReference type="InterPro" id="IPR029151">
    <property type="entry name" value="Sensor-like_sf"/>
</dbReference>
<evidence type="ECO:0000259" key="16">
    <source>
        <dbReference type="PROSITE" id="PS50109"/>
    </source>
</evidence>
<dbReference type="Gene3D" id="3.40.50.2300">
    <property type="match status" value="1"/>
</dbReference>
<evidence type="ECO:0000256" key="2">
    <source>
        <dbReference type="ARBA" id="ARBA00004651"/>
    </source>
</evidence>
<dbReference type="InterPro" id="IPR004358">
    <property type="entry name" value="Sig_transdc_His_kin-like_C"/>
</dbReference>
<dbReference type="CDD" id="cd00082">
    <property type="entry name" value="HisKA"/>
    <property type="match status" value="1"/>
</dbReference>
<dbReference type="Pfam" id="PF13188">
    <property type="entry name" value="PAS_8"/>
    <property type="match status" value="1"/>
</dbReference>
<keyword evidence="4" id="KW-1003">Cell membrane</keyword>
<dbReference type="SUPFAM" id="SSF55874">
    <property type="entry name" value="ATPase domain of HSP90 chaperone/DNA topoisomerase II/histidine kinase"/>
    <property type="match status" value="1"/>
</dbReference>
<dbReference type="PROSITE" id="PS50112">
    <property type="entry name" value="PAS"/>
    <property type="match status" value="1"/>
</dbReference>
<feature type="domain" description="Response regulatory" evidence="17">
    <location>
        <begin position="1120"/>
        <end position="1241"/>
    </location>
</feature>
<evidence type="ECO:0000256" key="8">
    <source>
        <dbReference type="ARBA" id="ARBA00022741"/>
    </source>
</evidence>
<dbReference type="SMART" id="SM00448">
    <property type="entry name" value="REC"/>
    <property type="match status" value="1"/>
</dbReference>
<proteinExistence type="predicted"/>
<evidence type="ECO:0000256" key="10">
    <source>
        <dbReference type="ARBA" id="ARBA00022840"/>
    </source>
</evidence>
<evidence type="ECO:0000256" key="7">
    <source>
        <dbReference type="ARBA" id="ARBA00022692"/>
    </source>
</evidence>
<feature type="domain" description="PAS" evidence="18">
    <location>
        <begin position="723"/>
        <end position="793"/>
    </location>
</feature>
<keyword evidence="5 13" id="KW-0597">Phosphoprotein</keyword>
<dbReference type="GO" id="GO:0005886">
    <property type="term" value="C:plasma membrane"/>
    <property type="evidence" value="ECO:0007669"/>
    <property type="project" value="UniProtKB-SubCell"/>
</dbReference>
<dbReference type="SUPFAM" id="SSF55785">
    <property type="entry name" value="PYP-like sensor domain (PAS domain)"/>
    <property type="match status" value="2"/>
</dbReference>
<dbReference type="Gene3D" id="3.30.565.10">
    <property type="entry name" value="Histidine kinase-like ATPase, C-terminal domain"/>
    <property type="match status" value="1"/>
</dbReference>
<dbReference type="InterPro" id="IPR036890">
    <property type="entry name" value="HATPase_C_sf"/>
</dbReference>
<dbReference type="GO" id="GO:0000155">
    <property type="term" value="F:phosphorelay sensor kinase activity"/>
    <property type="evidence" value="ECO:0007669"/>
    <property type="project" value="InterPro"/>
</dbReference>
<dbReference type="NCBIfam" id="TIGR00229">
    <property type="entry name" value="sensory_box"/>
    <property type="match status" value="1"/>
</dbReference>
<dbReference type="EC" id="2.7.13.3" evidence="3"/>
<feature type="domain" description="Histidine kinase" evidence="16">
    <location>
        <begin position="872"/>
        <end position="1099"/>
    </location>
</feature>
<evidence type="ECO:0000256" key="14">
    <source>
        <dbReference type="SAM" id="Coils"/>
    </source>
</evidence>
<dbReference type="GO" id="GO:0005524">
    <property type="term" value="F:ATP binding"/>
    <property type="evidence" value="ECO:0007669"/>
    <property type="project" value="UniProtKB-KW"/>
</dbReference>
<evidence type="ECO:0000256" key="3">
    <source>
        <dbReference type="ARBA" id="ARBA00012438"/>
    </source>
</evidence>
<dbReference type="SUPFAM" id="SSF47384">
    <property type="entry name" value="Homodimeric domain of signal transducing histidine kinase"/>
    <property type="match status" value="1"/>
</dbReference>
<dbReference type="PROSITE" id="PS50110">
    <property type="entry name" value="RESPONSE_REGULATORY"/>
    <property type="match status" value="1"/>
</dbReference>
<dbReference type="Pfam" id="PF08448">
    <property type="entry name" value="PAS_4"/>
    <property type="match status" value="1"/>
</dbReference>
<dbReference type="Gene3D" id="1.10.287.130">
    <property type="match status" value="1"/>
</dbReference>
<gene>
    <name evidence="21" type="ORF">KL86DPRO_11403</name>
</gene>
<evidence type="ECO:0000259" key="17">
    <source>
        <dbReference type="PROSITE" id="PS50110"/>
    </source>
</evidence>
<dbReference type="GO" id="GO:0009927">
    <property type="term" value="F:histidine phosphotransfer kinase activity"/>
    <property type="evidence" value="ECO:0007669"/>
    <property type="project" value="TreeGrafter"/>
</dbReference>
<accession>A0A212JGF4</accession>
<dbReference type="InterPro" id="IPR001789">
    <property type="entry name" value="Sig_transdc_resp-reg_receiver"/>
</dbReference>
<dbReference type="InterPro" id="IPR036097">
    <property type="entry name" value="HisK_dim/P_sf"/>
</dbReference>
<dbReference type="SUPFAM" id="SSF103190">
    <property type="entry name" value="Sensory domain-like"/>
    <property type="match status" value="1"/>
</dbReference>
<dbReference type="Gene3D" id="3.30.450.20">
    <property type="entry name" value="PAS domain"/>
    <property type="match status" value="3"/>
</dbReference>
<evidence type="ECO:0000256" key="1">
    <source>
        <dbReference type="ARBA" id="ARBA00000085"/>
    </source>
</evidence>
<keyword evidence="12" id="KW-0902">Two-component regulatory system</keyword>
<dbReference type="CDD" id="cd16922">
    <property type="entry name" value="HATPase_EvgS-ArcB-TorS-like"/>
    <property type="match status" value="1"/>
</dbReference>
<dbReference type="InterPro" id="IPR011006">
    <property type="entry name" value="CheY-like_superfamily"/>
</dbReference>
<dbReference type="Pfam" id="PF00072">
    <property type="entry name" value="Response_reg"/>
    <property type="match status" value="1"/>
</dbReference>
<dbReference type="SMART" id="SM00387">
    <property type="entry name" value="HATPase_c"/>
    <property type="match status" value="1"/>
</dbReference>
<dbReference type="InterPro" id="IPR013656">
    <property type="entry name" value="PAS_4"/>
</dbReference>
<keyword evidence="9 21" id="KW-0418">Kinase</keyword>
<keyword evidence="7 15" id="KW-0812">Transmembrane</keyword>
<dbReference type="InterPro" id="IPR000700">
    <property type="entry name" value="PAS-assoc_C"/>
</dbReference>
<dbReference type="PROSITE" id="PS50113">
    <property type="entry name" value="PAC"/>
    <property type="match status" value="1"/>
</dbReference>
<keyword evidence="6" id="KW-0808">Transferase</keyword>
<keyword evidence="10" id="KW-0067">ATP-binding</keyword>
<dbReference type="EMBL" id="FLUQ01000001">
    <property type="protein sequence ID" value="SBV98523.1"/>
    <property type="molecule type" value="Genomic_DNA"/>
</dbReference>
<dbReference type="InterPro" id="IPR003594">
    <property type="entry name" value="HATPase_dom"/>
</dbReference>
<evidence type="ECO:0000259" key="20">
    <source>
        <dbReference type="PROSITE" id="PS50885"/>
    </source>
</evidence>
<dbReference type="SUPFAM" id="SSF52172">
    <property type="entry name" value="CheY-like"/>
    <property type="match status" value="1"/>
</dbReference>
<dbReference type="PANTHER" id="PTHR43047">
    <property type="entry name" value="TWO-COMPONENT HISTIDINE PROTEIN KINASE"/>
    <property type="match status" value="1"/>
</dbReference>
<dbReference type="SMART" id="SM00388">
    <property type="entry name" value="HisKA"/>
    <property type="match status" value="1"/>
</dbReference>
<evidence type="ECO:0000256" key="12">
    <source>
        <dbReference type="ARBA" id="ARBA00023012"/>
    </source>
</evidence>
<feature type="domain" description="PAC" evidence="19">
    <location>
        <begin position="796"/>
        <end position="847"/>
    </location>
</feature>
<feature type="domain" description="HAMP" evidence="20">
    <location>
        <begin position="565"/>
        <end position="617"/>
    </location>
</feature>
<feature type="coiled-coil region" evidence="14">
    <location>
        <begin position="838"/>
        <end position="865"/>
    </location>
</feature>
<organism evidence="21">
    <name type="scientific">uncultured delta proteobacterium</name>
    <dbReference type="NCBI Taxonomy" id="34034"/>
    <lineage>
        <taxon>Bacteria</taxon>
        <taxon>Deltaproteobacteria</taxon>
        <taxon>environmental samples</taxon>
    </lineage>
</organism>
<sequence>MKDFSTVPRHRLIIEGIFTRLGLGMRAKLITLFIVIKVVPLILLALVAWGQSSKMGKELQAHTDVLAKTLDAALIKTGDIAVHDAVAALDTRATEDIERTTTDIARRVADFLYTRDADIRFVASLKPDASVYRAFVENLRGNIVRQGKWELDPEGKRWVPSVIAPQGAKMISSIEENDRSFNYRQPDPFTYESRPLYYEITFIDLDGKEKIKVTTSPRMNPELKNVSRRADTYIKAEEYFRELEQLRPGDIYVSDVIGAYVGSRVIGIYTPAAAAKAGEEFRPEKSAYAGMENPLGERFKGIVRWGMPVMENGKKIGYVTLALDHDHIMEFTNHIIPTAQRYTELSDASEGNYAFIWDHKGRSITHARHFSIAGYDPETGDPHVPWLEDRIYNAWQTSGKPYAEFIKDEPTFVDQSVTKKPAPELTKKGFVGLDCRYLNFAPQCTGWFDLTREGGSGSFVILWSGLRKLTTAAAIPYYTGQYAKSKRGFGFVAVGAGVDDFHRPATNTKKVIDKLIQDTDQQLEVIAAQTQASIDGNLYETATRLSVSTCLMAILVIFIAIWMASAFTRSITKLIAGISRFRSGERQFRFNSPIKDEMGILADSLDDLADGIVDSVQAPLVITDTNRSIKYMNGQGLERLGKTLPDVLGKPYGEFSFHAEADDDPITALLEGRESSVYHTAQGGYFQDKAGYLQDKEGNTIGYLVTTADVTEIVASQLRIEEQRSLLNTIFSSSPDLIWYKRANGVYLAVNPRFAALAGMTPEEFRGTRASDIFSSEEAAAFMEHDRRAVEQGTPYYAEETLKFHDGHEEIVDSVRTPVKDVDGTICILGVARNVTRRVETEQRLREMQLELRNAVRAANKANESKSDFLARMSHEIRTPMNAIIGMANIVKRKLDRRSEDPDGLQSNVRQIEVSSQHLLGLLNDILDISKIEAGKIELSAEPFDLPRLIDAVGSIIRPRCMEKNIAFTIAADLDGRCTFISDALRLRQVLINLLGNAVKFTPECGTVEFSVTAKERSENKVFFEFTVKDDGIGISNAVKEKLFSPFEQGDRRISRQYGGTGLGLSISRNIVRLMGGDITVESVEGCGSTFSFGLWLPEAEVPGNVEVHADDRNILCGKRILLVDDVAINRMIVVDLLDAIDLTVDEADDGAVALDMVAKSPEGYYSAILMDVQMPNMDGYEASIAIRALGRKDVLTMPIIAMTANAFREDVEKAFASGMTGHMAKPLEFEKLVQTISEQILAAKAR</sequence>
<dbReference type="PRINTS" id="PR00344">
    <property type="entry name" value="BCTRLSENSOR"/>
</dbReference>
<dbReference type="CDD" id="cd00130">
    <property type="entry name" value="PAS"/>
    <property type="match status" value="1"/>
</dbReference>
<evidence type="ECO:0000259" key="18">
    <source>
        <dbReference type="PROSITE" id="PS50112"/>
    </source>
</evidence>
<dbReference type="PROSITE" id="PS50885">
    <property type="entry name" value="HAMP"/>
    <property type="match status" value="1"/>
</dbReference>
<comment type="subcellular location">
    <subcellularLocation>
        <location evidence="2">Cell membrane</location>
        <topology evidence="2">Multi-pass membrane protein</topology>
    </subcellularLocation>
</comment>
<evidence type="ECO:0000256" key="4">
    <source>
        <dbReference type="ARBA" id="ARBA00022475"/>
    </source>
</evidence>
<protein>
    <recommendedName>
        <fullName evidence="3">histidine kinase</fullName>
        <ecNumber evidence="3">2.7.13.3</ecNumber>
    </recommendedName>
</protein>
<evidence type="ECO:0000256" key="11">
    <source>
        <dbReference type="ARBA" id="ARBA00022989"/>
    </source>
</evidence>
<feature type="modified residue" description="4-aspartylphosphate" evidence="13">
    <location>
        <position position="1172"/>
    </location>
</feature>
<evidence type="ECO:0000256" key="15">
    <source>
        <dbReference type="SAM" id="Phobius"/>
    </source>
</evidence>
<comment type="catalytic activity">
    <reaction evidence="1">
        <text>ATP + protein L-histidine = ADP + protein N-phospho-L-histidine.</text>
        <dbReference type="EC" id="2.7.13.3"/>
    </reaction>
</comment>
<keyword evidence="8" id="KW-0547">Nucleotide-binding</keyword>
<dbReference type="Pfam" id="PF00512">
    <property type="entry name" value="HisKA"/>
    <property type="match status" value="1"/>
</dbReference>
<name>A0A212JGF4_9DELT</name>
<dbReference type="InterPro" id="IPR000014">
    <property type="entry name" value="PAS"/>
</dbReference>
<evidence type="ECO:0000256" key="13">
    <source>
        <dbReference type="PROSITE-ProRule" id="PRU00169"/>
    </source>
</evidence>
<dbReference type="InterPro" id="IPR005467">
    <property type="entry name" value="His_kinase_dom"/>
</dbReference>
<reference evidence="21" key="1">
    <citation type="submission" date="2016-04" db="EMBL/GenBank/DDBJ databases">
        <authorList>
            <person name="Evans L.H."/>
            <person name="Alamgir A."/>
            <person name="Owens N."/>
            <person name="Weber N.D."/>
            <person name="Virtaneva K."/>
            <person name="Barbian K."/>
            <person name="Babar A."/>
            <person name="Rosenke K."/>
        </authorList>
    </citation>
    <scope>NUCLEOTIDE SEQUENCE</scope>
    <source>
        <strain evidence="21">86</strain>
    </source>
</reference>
<evidence type="ECO:0000259" key="19">
    <source>
        <dbReference type="PROSITE" id="PS50113"/>
    </source>
</evidence>
<dbReference type="PANTHER" id="PTHR43047:SF72">
    <property type="entry name" value="OSMOSENSING HISTIDINE PROTEIN KINASE SLN1"/>
    <property type="match status" value="1"/>
</dbReference>
<dbReference type="Pfam" id="PF02518">
    <property type="entry name" value="HATPase_c"/>
    <property type="match status" value="1"/>
</dbReference>
<dbReference type="InterPro" id="IPR003660">
    <property type="entry name" value="HAMP_dom"/>
</dbReference>